<organism evidence="1 2">
    <name type="scientific">Tagetes erecta</name>
    <name type="common">African marigold</name>
    <dbReference type="NCBI Taxonomy" id="13708"/>
    <lineage>
        <taxon>Eukaryota</taxon>
        <taxon>Viridiplantae</taxon>
        <taxon>Streptophyta</taxon>
        <taxon>Embryophyta</taxon>
        <taxon>Tracheophyta</taxon>
        <taxon>Spermatophyta</taxon>
        <taxon>Magnoliopsida</taxon>
        <taxon>eudicotyledons</taxon>
        <taxon>Gunneridae</taxon>
        <taxon>Pentapetalae</taxon>
        <taxon>asterids</taxon>
        <taxon>campanulids</taxon>
        <taxon>Asterales</taxon>
        <taxon>Asteraceae</taxon>
        <taxon>Asteroideae</taxon>
        <taxon>Heliantheae alliance</taxon>
        <taxon>Tageteae</taxon>
        <taxon>Tagetes</taxon>
    </lineage>
</organism>
<dbReference type="AlphaFoldDB" id="A0AAD8KMV4"/>
<dbReference type="EMBL" id="JAUHHV010000006">
    <property type="protein sequence ID" value="KAK1422470.1"/>
    <property type="molecule type" value="Genomic_DNA"/>
</dbReference>
<proteinExistence type="predicted"/>
<evidence type="ECO:0000313" key="2">
    <source>
        <dbReference type="Proteomes" id="UP001229421"/>
    </source>
</evidence>
<name>A0AAD8KMV4_TARER</name>
<accession>A0AAD8KMV4</accession>
<sequence length="174" mass="19672">MDVDVEATALSKEVLNPIRRHLFPINKNSTPLICPLGVTGFEYKRIAEGTGEIETSSQFSNQKMQMQLKEFAKLFEELIRNEFEQWESENMLLTCGRPNTAPSVVVVVGGGYCVLFFGALTNELLNLLGVDNAKSDQQHHKQALKLLQGPKELFLALENESTFCFQYMKIELKL</sequence>
<reference evidence="1" key="1">
    <citation type="journal article" date="2023" name="bioRxiv">
        <title>Improved chromosome-level genome assembly for marigold (Tagetes erecta).</title>
        <authorList>
            <person name="Jiang F."/>
            <person name="Yuan L."/>
            <person name="Wang S."/>
            <person name="Wang H."/>
            <person name="Xu D."/>
            <person name="Wang A."/>
            <person name="Fan W."/>
        </authorList>
    </citation>
    <scope>NUCLEOTIDE SEQUENCE</scope>
    <source>
        <strain evidence="1">WSJ</strain>
        <tissue evidence="1">Leaf</tissue>
    </source>
</reference>
<evidence type="ECO:0000313" key="1">
    <source>
        <dbReference type="EMBL" id="KAK1422470.1"/>
    </source>
</evidence>
<protein>
    <submittedName>
        <fullName evidence="1">Uncharacterized protein</fullName>
    </submittedName>
</protein>
<gene>
    <name evidence="1" type="ORF">QVD17_25610</name>
</gene>
<dbReference type="Proteomes" id="UP001229421">
    <property type="component" value="Unassembled WGS sequence"/>
</dbReference>
<keyword evidence="2" id="KW-1185">Reference proteome</keyword>
<comment type="caution">
    <text evidence="1">The sequence shown here is derived from an EMBL/GenBank/DDBJ whole genome shotgun (WGS) entry which is preliminary data.</text>
</comment>